<dbReference type="Gene3D" id="3.60.10.10">
    <property type="entry name" value="Endonuclease/exonuclease/phosphatase"/>
    <property type="match status" value="1"/>
</dbReference>
<keyword evidence="2" id="KW-0808">Transferase</keyword>
<comment type="caution">
    <text evidence="2">The sequence shown here is derived from an EMBL/GenBank/DDBJ whole genome shotgun (WGS) entry which is preliminary data.</text>
</comment>
<protein>
    <submittedName>
        <fullName evidence="2">RNA-directed DNA polymerase, eukaryota, reverse transcriptase zinc-binding domain protein</fullName>
    </submittedName>
</protein>
<dbReference type="EMBL" id="BQNB010018458">
    <property type="protein sequence ID" value="GJT74636.1"/>
    <property type="molecule type" value="Genomic_DNA"/>
</dbReference>
<accession>A0ABQ5GHD7</accession>
<feature type="region of interest" description="Disordered" evidence="1">
    <location>
        <begin position="121"/>
        <end position="186"/>
    </location>
</feature>
<keyword evidence="2" id="KW-0548">Nucleotidyltransferase</keyword>
<evidence type="ECO:0000313" key="3">
    <source>
        <dbReference type="Proteomes" id="UP001151760"/>
    </source>
</evidence>
<feature type="compositionally biased region" description="Polar residues" evidence="1">
    <location>
        <begin position="168"/>
        <end position="179"/>
    </location>
</feature>
<feature type="region of interest" description="Disordered" evidence="1">
    <location>
        <begin position="85"/>
        <end position="107"/>
    </location>
</feature>
<evidence type="ECO:0000313" key="2">
    <source>
        <dbReference type="EMBL" id="GJT74636.1"/>
    </source>
</evidence>
<keyword evidence="3" id="KW-1185">Reference proteome</keyword>
<dbReference type="Proteomes" id="UP001151760">
    <property type="component" value="Unassembled WGS sequence"/>
</dbReference>
<keyword evidence="2" id="KW-0695">RNA-directed DNA polymerase</keyword>
<dbReference type="GO" id="GO:0003964">
    <property type="term" value="F:RNA-directed DNA polymerase activity"/>
    <property type="evidence" value="ECO:0007669"/>
    <property type="project" value="UniProtKB-KW"/>
</dbReference>
<reference evidence="2" key="1">
    <citation type="journal article" date="2022" name="Int. J. Mol. Sci.">
        <title>Draft Genome of Tanacetum Coccineum: Genomic Comparison of Closely Related Tanacetum-Family Plants.</title>
        <authorList>
            <person name="Yamashiro T."/>
            <person name="Shiraishi A."/>
            <person name="Nakayama K."/>
            <person name="Satake H."/>
        </authorList>
    </citation>
    <scope>NUCLEOTIDE SEQUENCE</scope>
</reference>
<dbReference type="SUPFAM" id="SSF56219">
    <property type="entry name" value="DNase I-like"/>
    <property type="match status" value="1"/>
</dbReference>
<feature type="compositionally biased region" description="Basic and acidic residues" evidence="1">
    <location>
        <begin position="96"/>
        <end position="107"/>
    </location>
</feature>
<evidence type="ECO:0000256" key="1">
    <source>
        <dbReference type="SAM" id="MobiDB-lite"/>
    </source>
</evidence>
<name>A0ABQ5GHD7_9ASTR</name>
<dbReference type="PANTHER" id="PTHR33710:SF71">
    <property type="entry name" value="ENDONUCLEASE_EXONUCLEASE_PHOSPHATASE DOMAIN-CONTAINING PROTEIN"/>
    <property type="match status" value="1"/>
</dbReference>
<organism evidence="2 3">
    <name type="scientific">Tanacetum coccineum</name>
    <dbReference type="NCBI Taxonomy" id="301880"/>
    <lineage>
        <taxon>Eukaryota</taxon>
        <taxon>Viridiplantae</taxon>
        <taxon>Streptophyta</taxon>
        <taxon>Embryophyta</taxon>
        <taxon>Tracheophyta</taxon>
        <taxon>Spermatophyta</taxon>
        <taxon>Magnoliopsida</taxon>
        <taxon>eudicotyledons</taxon>
        <taxon>Gunneridae</taxon>
        <taxon>Pentapetalae</taxon>
        <taxon>asterids</taxon>
        <taxon>campanulids</taxon>
        <taxon>Asterales</taxon>
        <taxon>Asteraceae</taxon>
        <taxon>Asteroideae</taxon>
        <taxon>Anthemideae</taxon>
        <taxon>Anthemidinae</taxon>
        <taxon>Tanacetum</taxon>
    </lineage>
</organism>
<gene>
    <name evidence="2" type="ORF">Tco_1041361</name>
</gene>
<sequence length="671" mass="77010">MKVRDEGVMVIRIRLINVPLEAWNVKGISAISSRLGRPIKIDQTTAEMCKEGSGRLGFARVLVEINAEKSFLDIVEINYVDGNNRKSGPEVVNDSGNDKKTYEEANKEGFVEVRNRKNYGDRRGMWNNNNLRNRQTSRKDGINLVNVRQAFVPKAQKPLTKETPVMDSHSSPKGTPSRNEANKEPKWDKIWKVTKENVNEIRKSANKYVVLSEDNDSRFDDPCFDKRWQAMERGGMEMSDEEDVFENYNQAVKSLIADDIEGNVGGEGEKLHICAVLETHLKIKGINGVCDRVFRNWKWVSNVGYISNSCRIVVGWNDNEIDVMIVHCSSQAMFCQVELKKLKTKIYISFIYASNSISERRYLWRNLMMQKEVVNGWPWILMGDFNVTLKIDEHSSGGSTMTSEIGEFRDAVNSLEIEDICSAGFHYTWTKSLKNPSNNILKKLDKIMMNEEFLNKFAKAHGIFLPYLISDHSPSMLTIPNAGINKKRSFRFANYIADKNDFLETVKGVWDKDIKGCYMYKVVQKLKQLKRPLNRLNWRNGNIIVKAEMLKAKLKTAQSILDGDPHNMEKRMDAIHLLNEYTSVANDELKLLHQKARIQWLKEGDKNTAYFHRILKTRKHNGRLSSLGDIVSLRLSEEDAAEMIREVNDKEIKEAVFDIDSNKAAGPDRYC</sequence>
<reference evidence="2" key="2">
    <citation type="submission" date="2022-01" db="EMBL/GenBank/DDBJ databases">
        <authorList>
            <person name="Yamashiro T."/>
            <person name="Shiraishi A."/>
            <person name="Satake H."/>
            <person name="Nakayama K."/>
        </authorList>
    </citation>
    <scope>NUCLEOTIDE SEQUENCE</scope>
</reference>
<dbReference type="InterPro" id="IPR036691">
    <property type="entry name" value="Endo/exonu/phosph_ase_sf"/>
</dbReference>
<proteinExistence type="predicted"/>
<dbReference type="PANTHER" id="PTHR33710">
    <property type="entry name" value="BNAC02G09200D PROTEIN"/>
    <property type="match status" value="1"/>
</dbReference>